<organism evidence="3 4">
    <name type="scientific">Candidatus Falkowbacteria bacterium RIFOXYD2_FULL_34_120</name>
    <dbReference type="NCBI Taxonomy" id="1798007"/>
    <lineage>
        <taxon>Bacteria</taxon>
        <taxon>Candidatus Falkowiibacteriota</taxon>
    </lineage>
</organism>
<dbReference type="EMBL" id="MFGO01000006">
    <property type="protein sequence ID" value="OGF41682.1"/>
    <property type="molecule type" value="Genomic_DNA"/>
</dbReference>
<dbReference type="AlphaFoldDB" id="A0A1F5TRV2"/>
<evidence type="ECO:0000313" key="3">
    <source>
        <dbReference type="EMBL" id="OGF41682.1"/>
    </source>
</evidence>
<feature type="transmembrane region" description="Helical" evidence="2">
    <location>
        <begin position="39"/>
        <end position="59"/>
    </location>
</feature>
<comment type="caution">
    <text evidence="3">The sequence shown here is derived from an EMBL/GenBank/DDBJ whole genome shotgun (WGS) entry which is preliminary data.</text>
</comment>
<accession>A0A1F5TRV2</accession>
<keyword evidence="1" id="KW-0175">Coiled coil</keyword>
<proteinExistence type="predicted"/>
<feature type="coiled-coil region" evidence="1">
    <location>
        <begin position="312"/>
        <end position="339"/>
    </location>
</feature>
<evidence type="ECO:0000313" key="4">
    <source>
        <dbReference type="Proteomes" id="UP000177579"/>
    </source>
</evidence>
<protein>
    <submittedName>
        <fullName evidence="3">Uncharacterized protein</fullName>
    </submittedName>
</protein>
<evidence type="ECO:0000256" key="2">
    <source>
        <dbReference type="SAM" id="Phobius"/>
    </source>
</evidence>
<sequence length="342" mass="40365">MAQFEVIFKNCRVCYNINILCYNINIYNKLKIMNQKKKYVILILAFVIIIDIILFVIWFQKKEKKSTGTNTKTCTESLRKINIKQMNDNQILDALLNKNNSLLKEKKNIIDKYFGCKINDINQNPYINQLEQYITNNNINDNFKNYLNSINTLDNKYGIISDNYGKKLDNDTRNKHILLYLMYAFTDLDLLCSGEVKDYCIESYQSLAKHPELQFMCTKPCEITTTLLNNEEYFNAVILNFHHFRPEYLPLYPIKDLTKNPNLVNNPKTYEYLESWKVAFAYRRGGEELVRKICDDFIEKDGKGTDYCNLYVNNLLNLLKDYQKNQNECNNLLNNLSNTICK</sequence>
<dbReference type="Proteomes" id="UP000177579">
    <property type="component" value="Unassembled WGS sequence"/>
</dbReference>
<reference evidence="3 4" key="1">
    <citation type="journal article" date="2016" name="Nat. Commun.">
        <title>Thousands of microbial genomes shed light on interconnected biogeochemical processes in an aquifer system.</title>
        <authorList>
            <person name="Anantharaman K."/>
            <person name="Brown C.T."/>
            <person name="Hug L.A."/>
            <person name="Sharon I."/>
            <person name="Castelle C.J."/>
            <person name="Probst A.J."/>
            <person name="Thomas B.C."/>
            <person name="Singh A."/>
            <person name="Wilkins M.J."/>
            <person name="Karaoz U."/>
            <person name="Brodie E.L."/>
            <person name="Williams K.H."/>
            <person name="Hubbard S.S."/>
            <person name="Banfield J.F."/>
        </authorList>
    </citation>
    <scope>NUCLEOTIDE SEQUENCE [LARGE SCALE GENOMIC DNA]</scope>
</reference>
<gene>
    <name evidence="3" type="ORF">A2531_05960</name>
</gene>
<evidence type="ECO:0000256" key="1">
    <source>
        <dbReference type="SAM" id="Coils"/>
    </source>
</evidence>
<keyword evidence="2" id="KW-0812">Transmembrane</keyword>
<keyword evidence="2" id="KW-0472">Membrane</keyword>
<keyword evidence="2" id="KW-1133">Transmembrane helix</keyword>
<name>A0A1F5TRV2_9BACT</name>